<dbReference type="AlphaFoldDB" id="A0A2U2B660"/>
<dbReference type="InterPro" id="IPR054261">
    <property type="entry name" value="DUF6992"/>
</dbReference>
<comment type="caution">
    <text evidence="2">The sequence shown here is derived from an EMBL/GenBank/DDBJ whole genome shotgun (WGS) entry which is preliminary data.</text>
</comment>
<keyword evidence="1" id="KW-1133">Transmembrane helix</keyword>
<evidence type="ECO:0000313" key="3">
    <source>
        <dbReference type="Proteomes" id="UP000244956"/>
    </source>
</evidence>
<feature type="transmembrane region" description="Helical" evidence="1">
    <location>
        <begin position="81"/>
        <end position="100"/>
    </location>
</feature>
<keyword evidence="3" id="KW-1185">Reference proteome</keyword>
<keyword evidence="1" id="KW-0812">Transmembrane</keyword>
<evidence type="ECO:0000256" key="1">
    <source>
        <dbReference type="SAM" id="Phobius"/>
    </source>
</evidence>
<keyword evidence="1" id="KW-0472">Membrane</keyword>
<dbReference type="RefSeq" id="WP_109265276.1">
    <property type="nucleotide sequence ID" value="NZ_QEWP01000013.1"/>
</dbReference>
<sequence length="128" mass="14455">MNLFWNTVNLGIAGFAIYNNLQVDPLAIASEDALSEARKIEKILLINSGLDLGYIGVGFLLKNLSSKYDKRKELLTGYGNSLILQGSFLLVFDLVLYGVLHAQRMDFMENISLSMGEQHFGVSWRYRF</sequence>
<organism evidence="2 3">
    <name type="scientific">Marinilabilia rubra</name>
    <dbReference type="NCBI Taxonomy" id="2162893"/>
    <lineage>
        <taxon>Bacteria</taxon>
        <taxon>Pseudomonadati</taxon>
        <taxon>Bacteroidota</taxon>
        <taxon>Bacteroidia</taxon>
        <taxon>Marinilabiliales</taxon>
        <taxon>Marinilabiliaceae</taxon>
        <taxon>Marinilabilia</taxon>
    </lineage>
</organism>
<proteinExistence type="predicted"/>
<evidence type="ECO:0000313" key="2">
    <source>
        <dbReference type="EMBL" id="PWD98523.1"/>
    </source>
</evidence>
<name>A0A2U2B660_9BACT</name>
<dbReference type="OrthoDB" id="1122568at2"/>
<reference evidence="2 3" key="1">
    <citation type="submission" date="2018-05" db="EMBL/GenBank/DDBJ databases">
        <title>Marinilabilia rubrum sp. nov., isolated from saltern sediment.</title>
        <authorList>
            <person name="Zhang R."/>
        </authorList>
    </citation>
    <scope>NUCLEOTIDE SEQUENCE [LARGE SCALE GENOMIC DNA]</scope>
    <source>
        <strain evidence="2 3">WTE16</strain>
    </source>
</reference>
<evidence type="ECO:0008006" key="4">
    <source>
        <dbReference type="Google" id="ProtNLM"/>
    </source>
</evidence>
<gene>
    <name evidence="2" type="ORF">DDZ16_14890</name>
</gene>
<dbReference type="EMBL" id="QEWP01000013">
    <property type="protein sequence ID" value="PWD98523.1"/>
    <property type="molecule type" value="Genomic_DNA"/>
</dbReference>
<feature type="transmembrane region" description="Helical" evidence="1">
    <location>
        <begin position="43"/>
        <end position="61"/>
    </location>
</feature>
<protein>
    <recommendedName>
        <fullName evidence="4">DUF4386 domain-containing protein</fullName>
    </recommendedName>
</protein>
<dbReference type="Proteomes" id="UP000244956">
    <property type="component" value="Unassembled WGS sequence"/>
</dbReference>
<dbReference type="Pfam" id="PF22503">
    <property type="entry name" value="DUF6992"/>
    <property type="match status" value="1"/>
</dbReference>
<accession>A0A2U2B660</accession>